<keyword evidence="4" id="KW-1185">Reference proteome</keyword>
<keyword evidence="1" id="KW-0175">Coiled coil</keyword>
<organism evidence="3 4">
    <name type="scientific">Paramecium sonneborni</name>
    <dbReference type="NCBI Taxonomy" id="65129"/>
    <lineage>
        <taxon>Eukaryota</taxon>
        <taxon>Sar</taxon>
        <taxon>Alveolata</taxon>
        <taxon>Ciliophora</taxon>
        <taxon>Intramacronucleata</taxon>
        <taxon>Oligohymenophorea</taxon>
        <taxon>Peniculida</taxon>
        <taxon>Parameciidae</taxon>
        <taxon>Paramecium</taxon>
    </lineage>
</organism>
<dbReference type="OrthoDB" id="293083at2759"/>
<name>A0A8S1M647_9CILI</name>
<dbReference type="AlphaFoldDB" id="A0A8S1M647"/>
<dbReference type="EMBL" id="CAJJDN010000027">
    <property type="protein sequence ID" value="CAD8070694.1"/>
    <property type="molecule type" value="Genomic_DNA"/>
</dbReference>
<keyword evidence="2" id="KW-0732">Signal</keyword>
<comment type="caution">
    <text evidence="3">The sequence shown here is derived from an EMBL/GenBank/DDBJ whole genome shotgun (WGS) entry which is preliminary data.</text>
</comment>
<accession>A0A8S1M647</accession>
<sequence>MRKVSLLLLALIYVNAIDPSMVQLGTAKLDELNQSNLGKMILELAQTHAEMRGPLDDLVTAIGDLENELTAELQQLDDDYTRSTNQHAATQENLDIQIGQTEINIFNQKDFIDAILLPSIDQTNSKIERLNGYINDNRDNLSKETFNRQKQHQQFLDRVSEHQSAISAVDEAIQLINALINGNISFAEKGTINQAIDRINTKTQKTNTVHPIVEALMSLTQNFSDQEQAKKIRDLLSDTRNQLVASLNQETADENQIEQTWVERQKTLNTEYQEFKRSVLEATYVLATYQSKLKSTREALAENESDLQNFKDSLQQDKDAQAQETQIYNELKSQYLIQLQTTRNAKEFVNSAEFSTVIRQKLNQGGLI</sequence>
<feature type="coiled-coil region" evidence="1">
    <location>
        <begin position="286"/>
        <end position="313"/>
    </location>
</feature>
<protein>
    <submittedName>
        <fullName evidence="3">Uncharacterized protein</fullName>
    </submittedName>
</protein>
<evidence type="ECO:0000256" key="2">
    <source>
        <dbReference type="SAM" id="SignalP"/>
    </source>
</evidence>
<feature type="signal peptide" evidence="2">
    <location>
        <begin position="1"/>
        <end position="16"/>
    </location>
</feature>
<evidence type="ECO:0000256" key="1">
    <source>
        <dbReference type="SAM" id="Coils"/>
    </source>
</evidence>
<feature type="chain" id="PRO_5035864620" evidence="2">
    <location>
        <begin position="17"/>
        <end position="368"/>
    </location>
</feature>
<reference evidence="3" key="1">
    <citation type="submission" date="2021-01" db="EMBL/GenBank/DDBJ databases">
        <authorList>
            <consortium name="Genoscope - CEA"/>
            <person name="William W."/>
        </authorList>
    </citation>
    <scope>NUCLEOTIDE SEQUENCE</scope>
</reference>
<proteinExistence type="predicted"/>
<evidence type="ECO:0000313" key="3">
    <source>
        <dbReference type="EMBL" id="CAD8070694.1"/>
    </source>
</evidence>
<gene>
    <name evidence="3" type="ORF">PSON_ATCC_30995.1.T0270123</name>
</gene>
<dbReference type="Proteomes" id="UP000692954">
    <property type="component" value="Unassembled WGS sequence"/>
</dbReference>
<evidence type="ECO:0000313" key="4">
    <source>
        <dbReference type="Proteomes" id="UP000692954"/>
    </source>
</evidence>
<feature type="coiled-coil region" evidence="1">
    <location>
        <begin position="55"/>
        <end position="86"/>
    </location>
</feature>